<gene>
    <name evidence="7" type="ORF">M569_12530</name>
</gene>
<evidence type="ECO:0000259" key="6">
    <source>
        <dbReference type="PROSITE" id="PS50929"/>
    </source>
</evidence>
<evidence type="ECO:0000256" key="1">
    <source>
        <dbReference type="ARBA" id="ARBA00004141"/>
    </source>
</evidence>
<keyword evidence="8" id="KW-1185">Reference proteome</keyword>
<feature type="transmembrane region" description="Helical" evidence="5">
    <location>
        <begin position="147"/>
        <end position="164"/>
    </location>
</feature>
<feature type="transmembrane region" description="Helical" evidence="5">
    <location>
        <begin position="250"/>
        <end position="272"/>
    </location>
</feature>
<comment type="caution">
    <text evidence="7">The sequence shown here is derived from an EMBL/GenBank/DDBJ whole genome shotgun (WGS) entry which is preliminary data.</text>
</comment>
<dbReference type="InterPro" id="IPR036640">
    <property type="entry name" value="ABC1_TM_sf"/>
</dbReference>
<evidence type="ECO:0000256" key="5">
    <source>
        <dbReference type="SAM" id="Phobius"/>
    </source>
</evidence>
<dbReference type="PROSITE" id="PS50929">
    <property type="entry name" value="ABC_TM1F"/>
    <property type="match status" value="1"/>
</dbReference>
<dbReference type="Gene3D" id="3.40.50.300">
    <property type="entry name" value="P-loop containing nucleotide triphosphate hydrolases"/>
    <property type="match status" value="1"/>
</dbReference>
<keyword evidence="3 5" id="KW-1133">Transmembrane helix</keyword>
<feature type="transmembrane region" description="Helical" evidence="5">
    <location>
        <begin position="170"/>
        <end position="190"/>
    </location>
</feature>
<dbReference type="InterPro" id="IPR039421">
    <property type="entry name" value="Type_1_exporter"/>
</dbReference>
<dbReference type="CDD" id="cd18577">
    <property type="entry name" value="ABC_6TM_Pgp_ABCB1_D1_like"/>
    <property type="match status" value="1"/>
</dbReference>
<dbReference type="SUPFAM" id="SSF90123">
    <property type="entry name" value="ABC transporter transmembrane region"/>
    <property type="match status" value="1"/>
</dbReference>
<reference evidence="7 8" key="1">
    <citation type="journal article" date="2013" name="BMC Genomics">
        <title>The miniature genome of a carnivorous plant Genlisea aurea contains a low number of genes and short non-coding sequences.</title>
        <authorList>
            <person name="Leushkin E.V."/>
            <person name="Sutormin R.A."/>
            <person name="Nabieva E.R."/>
            <person name="Penin A.A."/>
            <person name="Kondrashov A.S."/>
            <person name="Logacheva M.D."/>
        </authorList>
    </citation>
    <scope>NUCLEOTIDE SEQUENCE [LARGE SCALE GENOMIC DNA]</scope>
</reference>
<dbReference type="GO" id="GO:0005524">
    <property type="term" value="F:ATP binding"/>
    <property type="evidence" value="ECO:0007669"/>
    <property type="project" value="InterPro"/>
</dbReference>
<evidence type="ECO:0000256" key="2">
    <source>
        <dbReference type="ARBA" id="ARBA00022692"/>
    </source>
</evidence>
<dbReference type="AlphaFoldDB" id="S8CCU1"/>
<evidence type="ECO:0000313" key="8">
    <source>
        <dbReference type="Proteomes" id="UP000015453"/>
    </source>
</evidence>
<keyword evidence="4 5" id="KW-0472">Membrane</keyword>
<feature type="transmembrane region" description="Helical" evidence="5">
    <location>
        <begin position="21"/>
        <end position="44"/>
    </location>
</feature>
<proteinExistence type="predicted"/>
<dbReference type="Gene3D" id="1.20.1560.10">
    <property type="entry name" value="ABC transporter type 1, transmembrane domain"/>
    <property type="match status" value="1"/>
</dbReference>
<feature type="transmembrane region" description="Helical" evidence="5">
    <location>
        <begin position="71"/>
        <end position="92"/>
    </location>
</feature>
<dbReference type="InterPro" id="IPR027417">
    <property type="entry name" value="P-loop_NTPase"/>
</dbReference>
<dbReference type="FunFam" id="1.20.1560.10:FF:000044">
    <property type="entry name" value="ABC transporter B family member 9"/>
    <property type="match status" value="1"/>
</dbReference>
<dbReference type="PANTHER" id="PTHR24222:SF63">
    <property type="entry name" value="ATP BINDING CASSETTE SUBFAMILY B"/>
    <property type="match status" value="1"/>
</dbReference>
<evidence type="ECO:0000256" key="4">
    <source>
        <dbReference type="ARBA" id="ARBA00023136"/>
    </source>
</evidence>
<dbReference type="Pfam" id="PF00664">
    <property type="entry name" value="ABC_membrane"/>
    <property type="match status" value="1"/>
</dbReference>
<comment type="subcellular location">
    <subcellularLocation>
        <location evidence="1">Membrane</location>
        <topology evidence="1">Multi-pass membrane protein</topology>
    </subcellularLocation>
</comment>
<evidence type="ECO:0000313" key="7">
    <source>
        <dbReference type="EMBL" id="EPS62261.1"/>
    </source>
</evidence>
<dbReference type="Proteomes" id="UP000015453">
    <property type="component" value="Unassembled WGS sequence"/>
</dbReference>
<evidence type="ECO:0000256" key="3">
    <source>
        <dbReference type="ARBA" id="ARBA00022989"/>
    </source>
</evidence>
<name>S8CCU1_9LAMI</name>
<feature type="transmembrane region" description="Helical" evidence="5">
    <location>
        <begin position="284"/>
        <end position="311"/>
    </location>
</feature>
<protein>
    <recommendedName>
        <fullName evidence="6">ABC transmembrane type-1 domain-containing protein</fullName>
    </recommendedName>
</protein>
<dbReference type="PANTHER" id="PTHR24222">
    <property type="entry name" value="ABC TRANSPORTER B FAMILY"/>
    <property type="match status" value="1"/>
</dbReference>
<sequence length="381" mass="41105">TTTGSVPFYKLFGFATPTDKLLMFIGTVGAIGNGLCLPLMTIVFGDLINAFGRNAINHDVVHAVSKAAIKFVYLAAGSGVASFLQLSCWMVAGERQAARIRNLYLKKILQQDVAFFDKETNTGEVVGRMSGDTVLIQDAIGEKVGKFIQLVSTFLGGFIVAFVRGWLLTLIMLSVIPLLVVSGALMFWFFSKMSSLGQTAYANASTIVEQTIGSIRTVASFTGEKQAVADYEKSLLVSYKSGVQQGLMSGFGFGVVMFFAFSCYAMAVWFGARMILYRGYTGGQVINIIIAVLTASMSLGQASPCVSAFGAGKAAAFKMFQTLNRVPEIDAYDTRGVILDDIHGDVELRDVHFSYPTRPDEQIFRGFSLIIPNGTTTALVG</sequence>
<accession>S8CCU1</accession>
<organism evidence="7 8">
    <name type="scientific">Genlisea aurea</name>
    <dbReference type="NCBI Taxonomy" id="192259"/>
    <lineage>
        <taxon>Eukaryota</taxon>
        <taxon>Viridiplantae</taxon>
        <taxon>Streptophyta</taxon>
        <taxon>Embryophyta</taxon>
        <taxon>Tracheophyta</taxon>
        <taxon>Spermatophyta</taxon>
        <taxon>Magnoliopsida</taxon>
        <taxon>eudicotyledons</taxon>
        <taxon>Gunneridae</taxon>
        <taxon>Pentapetalae</taxon>
        <taxon>asterids</taxon>
        <taxon>lamiids</taxon>
        <taxon>Lamiales</taxon>
        <taxon>Lentibulariaceae</taxon>
        <taxon>Genlisea</taxon>
    </lineage>
</organism>
<feature type="non-terminal residue" evidence="7">
    <location>
        <position position="1"/>
    </location>
</feature>
<dbReference type="InterPro" id="IPR011527">
    <property type="entry name" value="ABC1_TM_dom"/>
</dbReference>
<dbReference type="GO" id="GO:0140359">
    <property type="term" value="F:ABC-type transporter activity"/>
    <property type="evidence" value="ECO:0007669"/>
    <property type="project" value="InterPro"/>
</dbReference>
<keyword evidence="2 5" id="KW-0812">Transmembrane</keyword>
<feature type="domain" description="ABC transmembrane type-1" evidence="6">
    <location>
        <begin position="24"/>
        <end position="311"/>
    </location>
</feature>
<feature type="non-terminal residue" evidence="7">
    <location>
        <position position="381"/>
    </location>
</feature>
<dbReference type="GO" id="GO:0005886">
    <property type="term" value="C:plasma membrane"/>
    <property type="evidence" value="ECO:0007669"/>
    <property type="project" value="TreeGrafter"/>
</dbReference>
<dbReference type="EMBL" id="AUSU01006268">
    <property type="protein sequence ID" value="EPS62261.1"/>
    <property type="molecule type" value="Genomic_DNA"/>
</dbReference>
<dbReference type="OrthoDB" id="6500128at2759"/>